<reference evidence="2 3" key="1">
    <citation type="journal article" date="2022" name="Nat. Plants">
        <title>Genomes of leafy and leafless Platanthera orchids illuminate the evolution of mycoheterotrophy.</title>
        <authorList>
            <person name="Li M.H."/>
            <person name="Liu K.W."/>
            <person name="Li Z."/>
            <person name="Lu H.C."/>
            <person name="Ye Q.L."/>
            <person name="Zhang D."/>
            <person name="Wang J.Y."/>
            <person name="Li Y.F."/>
            <person name="Zhong Z.M."/>
            <person name="Liu X."/>
            <person name="Yu X."/>
            <person name="Liu D.K."/>
            <person name="Tu X.D."/>
            <person name="Liu B."/>
            <person name="Hao Y."/>
            <person name="Liao X.Y."/>
            <person name="Jiang Y.T."/>
            <person name="Sun W.H."/>
            <person name="Chen J."/>
            <person name="Chen Y.Q."/>
            <person name="Ai Y."/>
            <person name="Zhai J.W."/>
            <person name="Wu S.S."/>
            <person name="Zhou Z."/>
            <person name="Hsiao Y.Y."/>
            <person name="Wu W.L."/>
            <person name="Chen Y.Y."/>
            <person name="Lin Y.F."/>
            <person name="Hsu J.L."/>
            <person name="Li C.Y."/>
            <person name="Wang Z.W."/>
            <person name="Zhao X."/>
            <person name="Zhong W.Y."/>
            <person name="Ma X.K."/>
            <person name="Ma L."/>
            <person name="Huang J."/>
            <person name="Chen G.Z."/>
            <person name="Huang M.Z."/>
            <person name="Huang L."/>
            <person name="Peng D.H."/>
            <person name="Luo Y.B."/>
            <person name="Zou S.Q."/>
            <person name="Chen S.P."/>
            <person name="Lan S."/>
            <person name="Tsai W.C."/>
            <person name="Van de Peer Y."/>
            <person name="Liu Z.J."/>
        </authorList>
    </citation>
    <scope>NUCLEOTIDE SEQUENCE [LARGE SCALE GENOMIC DNA]</scope>
    <source>
        <strain evidence="2">Lor288</strain>
    </source>
</reference>
<organism evidence="2 3">
    <name type="scientific">Platanthera guangdongensis</name>
    <dbReference type="NCBI Taxonomy" id="2320717"/>
    <lineage>
        <taxon>Eukaryota</taxon>
        <taxon>Viridiplantae</taxon>
        <taxon>Streptophyta</taxon>
        <taxon>Embryophyta</taxon>
        <taxon>Tracheophyta</taxon>
        <taxon>Spermatophyta</taxon>
        <taxon>Magnoliopsida</taxon>
        <taxon>Liliopsida</taxon>
        <taxon>Asparagales</taxon>
        <taxon>Orchidaceae</taxon>
        <taxon>Orchidoideae</taxon>
        <taxon>Orchideae</taxon>
        <taxon>Orchidinae</taxon>
        <taxon>Platanthera</taxon>
    </lineage>
</organism>
<dbReference type="Proteomes" id="UP001412067">
    <property type="component" value="Unassembled WGS sequence"/>
</dbReference>
<gene>
    <name evidence="2" type="ORF">KSP40_PGU008188</name>
</gene>
<keyword evidence="3" id="KW-1185">Reference proteome</keyword>
<comment type="caution">
    <text evidence="2">The sequence shown here is derived from an EMBL/GenBank/DDBJ whole genome shotgun (WGS) entry which is preliminary data.</text>
</comment>
<evidence type="ECO:0000313" key="2">
    <source>
        <dbReference type="EMBL" id="KAK8966804.1"/>
    </source>
</evidence>
<dbReference type="EMBL" id="JBBWWR010000005">
    <property type="protein sequence ID" value="KAK8966804.1"/>
    <property type="molecule type" value="Genomic_DNA"/>
</dbReference>
<feature type="region of interest" description="Disordered" evidence="1">
    <location>
        <begin position="30"/>
        <end position="77"/>
    </location>
</feature>
<sequence>MKGTVSSYLDLVHRVKAQITANEAIKAHRQQFEVSHKRKRGQEHTPRWQENRPNEECCNDECRRDHHRDLGQQSPQV</sequence>
<evidence type="ECO:0000313" key="3">
    <source>
        <dbReference type="Proteomes" id="UP001412067"/>
    </source>
</evidence>
<feature type="compositionally biased region" description="Basic and acidic residues" evidence="1">
    <location>
        <begin position="42"/>
        <end position="70"/>
    </location>
</feature>
<accession>A0ABR2MT05</accession>
<name>A0ABR2MT05_9ASPA</name>
<proteinExistence type="predicted"/>
<protein>
    <submittedName>
        <fullName evidence="2">Uncharacterized protein</fullName>
    </submittedName>
</protein>
<evidence type="ECO:0000256" key="1">
    <source>
        <dbReference type="SAM" id="MobiDB-lite"/>
    </source>
</evidence>